<gene>
    <name evidence="2" type="ORF">AK88_01061</name>
</gene>
<protein>
    <submittedName>
        <fullName evidence="2">Uncharacterized protein</fullName>
    </submittedName>
</protein>
<reference evidence="2 3" key="1">
    <citation type="submission" date="2014-03" db="EMBL/GenBank/DDBJ databases">
        <title>The Genome Sequence of Plasmodium fragile nilgiri.</title>
        <authorList>
            <consortium name="The Broad Institute Genomics Platform"/>
            <consortium name="The Broad Institute Genome Sequencing Center for Infectious Disease"/>
            <person name="Neafsey D."/>
            <person name="Duraisingh M."/>
            <person name="Young S.K."/>
            <person name="Zeng Q."/>
            <person name="Gargeya S."/>
            <person name="Abouelleil A."/>
            <person name="Alvarado L."/>
            <person name="Chapman S.B."/>
            <person name="Gainer-Dewar J."/>
            <person name="Goldberg J."/>
            <person name="Griggs A."/>
            <person name="Gujja S."/>
            <person name="Hansen M."/>
            <person name="Howarth C."/>
            <person name="Imamovic A."/>
            <person name="Larimer J."/>
            <person name="Pearson M."/>
            <person name="Poon T.W."/>
            <person name="Priest M."/>
            <person name="Roberts A."/>
            <person name="Saif S."/>
            <person name="Shea T."/>
            <person name="Sykes S."/>
            <person name="Wortman J."/>
            <person name="Nusbaum C."/>
            <person name="Birren B."/>
        </authorList>
    </citation>
    <scope>NUCLEOTIDE SEQUENCE [LARGE SCALE GENOMIC DNA]</scope>
    <source>
        <strain evidence="3">nilgiri</strain>
    </source>
</reference>
<dbReference type="RefSeq" id="XP_012334122.1">
    <property type="nucleotide sequence ID" value="XM_012478699.1"/>
</dbReference>
<evidence type="ECO:0000313" key="3">
    <source>
        <dbReference type="Proteomes" id="UP000054561"/>
    </source>
</evidence>
<accession>A0A0D9QQJ5</accession>
<proteinExistence type="predicted"/>
<keyword evidence="1" id="KW-0812">Transmembrane</keyword>
<dbReference type="AlphaFoldDB" id="A0A0D9QQJ5"/>
<evidence type="ECO:0000256" key="1">
    <source>
        <dbReference type="SAM" id="Phobius"/>
    </source>
</evidence>
<feature type="transmembrane region" description="Helical" evidence="1">
    <location>
        <begin position="21"/>
        <end position="45"/>
    </location>
</feature>
<dbReference type="OrthoDB" id="409554at2759"/>
<sequence>MYRRYIWNSVFRDVNYRLKKLYHSFYYAQSHIKYVMLFLFPGVIWCTRYRADTKLGYYIYINEEKLYPNQLTEGEESTSEGVSNWTNIASVQEYLYTKYNHMYNKFTKTKWKNGTKFYLDDGLTVADVKKLLYSEEEKIPPNLKVGCRGRMMEDTDNLAMAVRAFCKRDPKIFIWEDEHAAYV</sequence>
<keyword evidence="1" id="KW-0472">Membrane</keyword>
<organism evidence="2 3">
    <name type="scientific">Plasmodium fragile</name>
    <dbReference type="NCBI Taxonomy" id="5857"/>
    <lineage>
        <taxon>Eukaryota</taxon>
        <taxon>Sar</taxon>
        <taxon>Alveolata</taxon>
        <taxon>Apicomplexa</taxon>
        <taxon>Aconoidasida</taxon>
        <taxon>Haemosporida</taxon>
        <taxon>Plasmodiidae</taxon>
        <taxon>Plasmodium</taxon>
        <taxon>Plasmodium (Plasmodium)</taxon>
    </lineage>
</organism>
<name>A0A0D9QQJ5_PLAFR</name>
<dbReference type="GeneID" id="24266375"/>
<dbReference type="VEuPathDB" id="PlasmoDB:AK88_01061"/>
<evidence type="ECO:0000313" key="2">
    <source>
        <dbReference type="EMBL" id="KJP89183.1"/>
    </source>
</evidence>
<keyword evidence="1" id="KW-1133">Transmembrane helix</keyword>
<dbReference type="OMA" id="MYRRYIW"/>
<dbReference type="EMBL" id="KQ001653">
    <property type="protein sequence ID" value="KJP89183.1"/>
    <property type="molecule type" value="Genomic_DNA"/>
</dbReference>
<dbReference type="Proteomes" id="UP000054561">
    <property type="component" value="Unassembled WGS sequence"/>
</dbReference>
<keyword evidence="3" id="KW-1185">Reference proteome</keyword>